<dbReference type="OrthoDB" id="9804758at2"/>
<dbReference type="STRING" id="927083.DB32_003864"/>
<dbReference type="GO" id="GO:0003983">
    <property type="term" value="F:UTP:glucose-1-phosphate uridylyltransferase activity"/>
    <property type="evidence" value="ECO:0007669"/>
    <property type="project" value="InterPro"/>
</dbReference>
<proteinExistence type="inferred from homology"/>
<dbReference type="InterPro" id="IPR029044">
    <property type="entry name" value="Nucleotide-diphossugar_trans"/>
</dbReference>
<dbReference type="Proteomes" id="UP000034883">
    <property type="component" value="Chromosome"/>
</dbReference>
<keyword evidence="2 4" id="KW-0808">Transferase</keyword>
<dbReference type="Pfam" id="PF01704">
    <property type="entry name" value="UDPGP"/>
    <property type="match status" value="1"/>
</dbReference>
<dbReference type="SUPFAM" id="SSF53448">
    <property type="entry name" value="Nucleotide-diphospho-sugar transferases"/>
    <property type="match status" value="1"/>
</dbReference>
<keyword evidence="5" id="KW-1185">Reference proteome</keyword>
<gene>
    <name evidence="4" type="ORF">DB32_003864</name>
</gene>
<dbReference type="PANTHER" id="PTHR43511">
    <property type="match status" value="1"/>
</dbReference>
<evidence type="ECO:0000256" key="2">
    <source>
        <dbReference type="ARBA" id="ARBA00022679"/>
    </source>
</evidence>
<dbReference type="Gene3D" id="3.90.550.10">
    <property type="entry name" value="Spore Coat Polysaccharide Biosynthesis Protein SpsA, Chain A"/>
    <property type="match status" value="1"/>
</dbReference>
<dbReference type="AlphaFoldDB" id="A0A0F6W406"/>
<dbReference type="KEGG" id="samy:DB32_003864"/>
<organism evidence="4 5">
    <name type="scientific">Sandaracinus amylolyticus</name>
    <dbReference type="NCBI Taxonomy" id="927083"/>
    <lineage>
        <taxon>Bacteria</taxon>
        <taxon>Pseudomonadati</taxon>
        <taxon>Myxococcota</taxon>
        <taxon>Polyangia</taxon>
        <taxon>Polyangiales</taxon>
        <taxon>Sandaracinaceae</taxon>
        <taxon>Sandaracinus</taxon>
    </lineage>
</organism>
<name>A0A0F6W406_9BACT</name>
<reference evidence="4 5" key="1">
    <citation type="submission" date="2015-03" db="EMBL/GenBank/DDBJ databases">
        <title>Genome assembly of Sandaracinus amylolyticus DSM 53668.</title>
        <authorList>
            <person name="Sharma G."/>
            <person name="Subramanian S."/>
        </authorList>
    </citation>
    <scope>NUCLEOTIDE SEQUENCE [LARGE SCALE GENOMIC DNA]</scope>
    <source>
        <strain evidence="4 5">DSM 53668</strain>
    </source>
</reference>
<keyword evidence="3 4" id="KW-0548">Nucleotidyltransferase</keyword>
<protein>
    <submittedName>
        <fullName evidence="4">UTP--glucose-1-phosphate uridylyltransferase</fullName>
    </submittedName>
</protein>
<sequence length="381" mass="41562">MAESRDQESLAHESIDAPTRELLQRFGWDTQSFEALRARLRAGAAESDNHIRGRVAPPEQGDVITLPAPGSAARRALEARGREALRTGLVGAVVLAGGMATRFGGVVKAGVEAVEGRTFLDLKLSDVARLAEREDARIPIYVMTSFATHDEVERLSRALETPRAPVRCFPQYISLRLAPDGSLFHEPSDGALSPYAPGHGDLSFALRRAGLLQDFVQKGGRFLYMSNVDNLGATLDPAVIGAHLESGKQITAEVVRKEKGDKGGAPARVDGVAQIVESFRFPDGFDQDSIPVFNTNSFVLDATTLDRDFPLTWFVVRKKVEGAEAIQFERLVGELTAFLPTAFLEVERQGADGRFQPVKDPPELEHRRAEITALLRARGVL</sequence>
<accession>A0A0F6W406</accession>
<evidence type="ECO:0000313" key="4">
    <source>
        <dbReference type="EMBL" id="AKF06715.1"/>
    </source>
</evidence>
<evidence type="ECO:0000313" key="5">
    <source>
        <dbReference type="Proteomes" id="UP000034883"/>
    </source>
</evidence>
<comment type="similarity">
    <text evidence="1">Belongs to the UDPGP type 1 family.</text>
</comment>
<dbReference type="InterPro" id="IPR002618">
    <property type="entry name" value="UDPGP_fam"/>
</dbReference>
<dbReference type="EMBL" id="CP011125">
    <property type="protein sequence ID" value="AKF06715.1"/>
    <property type="molecule type" value="Genomic_DNA"/>
</dbReference>
<dbReference type="RefSeq" id="WP_053233862.1">
    <property type="nucleotide sequence ID" value="NZ_CP011125.1"/>
</dbReference>
<evidence type="ECO:0000256" key="3">
    <source>
        <dbReference type="ARBA" id="ARBA00022695"/>
    </source>
</evidence>
<dbReference type="InterPro" id="IPR016267">
    <property type="entry name" value="UDPGP_trans"/>
</dbReference>
<evidence type="ECO:0000256" key="1">
    <source>
        <dbReference type="ARBA" id="ARBA00010401"/>
    </source>
</evidence>
<dbReference type="GO" id="GO:0006011">
    <property type="term" value="P:UDP-alpha-D-glucose metabolic process"/>
    <property type="evidence" value="ECO:0007669"/>
    <property type="project" value="InterPro"/>
</dbReference>